<dbReference type="InterPro" id="IPR036249">
    <property type="entry name" value="Thioredoxin-like_sf"/>
</dbReference>
<evidence type="ECO:0000259" key="5">
    <source>
        <dbReference type="Pfam" id="PF13905"/>
    </source>
</evidence>
<dbReference type="Gene3D" id="3.40.30.10">
    <property type="entry name" value="Glutaredoxin"/>
    <property type="match status" value="1"/>
</dbReference>
<keyword evidence="3" id="KW-1015">Disulfide bond</keyword>
<keyword evidence="4" id="KW-0676">Redox-active center</keyword>
<dbReference type="Proteomes" id="UP000316921">
    <property type="component" value="Chromosome"/>
</dbReference>
<keyword evidence="7" id="KW-1185">Reference proteome</keyword>
<feature type="domain" description="Thioredoxin-like fold" evidence="5">
    <location>
        <begin position="1"/>
        <end position="74"/>
    </location>
</feature>
<evidence type="ECO:0000313" key="7">
    <source>
        <dbReference type="Proteomes" id="UP000316921"/>
    </source>
</evidence>
<evidence type="ECO:0000256" key="3">
    <source>
        <dbReference type="ARBA" id="ARBA00023157"/>
    </source>
</evidence>
<dbReference type="KEGG" id="pbap:Pla133_05930"/>
<sequence>MPHLAELVQLHKDRDFALIGINAFDDEEAFHKGVEEFGVNWTVAYQADSKAPICDLFRVQAYPTIFVLDPEGRIAATGLRGESLAAKVAEMLDAHEQPAD</sequence>
<dbReference type="PANTHER" id="PTHR42852">
    <property type="entry name" value="THIOL:DISULFIDE INTERCHANGE PROTEIN DSBE"/>
    <property type="match status" value="1"/>
</dbReference>
<evidence type="ECO:0000256" key="2">
    <source>
        <dbReference type="ARBA" id="ARBA00022748"/>
    </source>
</evidence>
<dbReference type="InterPro" id="IPR012336">
    <property type="entry name" value="Thioredoxin-like_fold"/>
</dbReference>
<protein>
    <submittedName>
        <fullName evidence="6">Thiol-disulfide oxidoreductase ResA</fullName>
    </submittedName>
</protein>
<name>A0A518BEW6_9BACT</name>
<evidence type="ECO:0000256" key="4">
    <source>
        <dbReference type="ARBA" id="ARBA00023284"/>
    </source>
</evidence>
<organism evidence="6 7">
    <name type="scientific">Engelhardtia mirabilis</name>
    <dbReference type="NCBI Taxonomy" id="2528011"/>
    <lineage>
        <taxon>Bacteria</taxon>
        <taxon>Pseudomonadati</taxon>
        <taxon>Planctomycetota</taxon>
        <taxon>Planctomycetia</taxon>
        <taxon>Planctomycetia incertae sedis</taxon>
        <taxon>Engelhardtia</taxon>
    </lineage>
</organism>
<dbReference type="EMBL" id="CP036287">
    <property type="protein sequence ID" value="QDU65528.1"/>
    <property type="molecule type" value="Genomic_DNA"/>
</dbReference>
<dbReference type="InterPro" id="IPR050553">
    <property type="entry name" value="Thioredoxin_ResA/DsbE_sf"/>
</dbReference>
<dbReference type="PANTHER" id="PTHR42852:SF6">
    <property type="entry name" value="THIOL:DISULFIDE INTERCHANGE PROTEIN DSBE"/>
    <property type="match status" value="1"/>
</dbReference>
<keyword evidence="2" id="KW-0201">Cytochrome c-type biogenesis</keyword>
<dbReference type="AlphaFoldDB" id="A0A518BEW6"/>
<reference evidence="6 7" key="1">
    <citation type="submission" date="2019-02" db="EMBL/GenBank/DDBJ databases">
        <title>Deep-cultivation of Planctomycetes and their phenomic and genomic characterization uncovers novel biology.</title>
        <authorList>
            <person name="Wiegand S."/>
            <person name="Jogler M."/>
            <person name="Boedeker C."/>
            <person name="Pinto D."/>
            <person name="Vollmers J."/>
            <person name="Rivas-Marin E."/>
            <person name="Kohn T."/>
            <person name="Peeters S.H."/>
            <person name="Heuer A."/>
            <person name="Rast P."/>
            <person name="Oberbeckmann S."/>
            <person name="Bunk B."/>
            <person name="Jeske O."/>
            <person name="Meyerdierks A."/>
            <person name="Storesund J.E."/>
            <person name="Kallscheuer N."/>
            <person name="Luecker S."/>
            <person name="Lage O.M."/>
            <person name="Pohl T."/>
            <person name="Merkel B.J."/>
            <person name="Hornburger P."/>
            <person name="Mueller R.-W."/>
            <person name="Bruemmer F."/>
            <person name="Labrenz M."/>
            <person name="Spormann A.M."/>
            <person name="Op den Camp H."/>
            <person name="Overmann J."/>
            <person name="Amann R."/>
            <person name="Jetten M.S.M."/>
            <person name="Mascher T."/>
            <person name="Medema M.H."/>
            <person name="Devos D.P."/>
            <person name="Kaster A.-K."/>
            <person name="Ovreas L."/>
            <person name="Rohde M."/>
            <person name="Galperin M.Y."/>
            <person name="Jogler C."/>
        </authorList>
    </citation>
    <scope>NUCLEOTIDE SEQUENCE [LARGE SCALE GENOMIC DNA]</scope>
    <source>
        <strain evidence="6 7">Pla133</strain>
    </source>
</reference>
<dbReference type="GO" id="GO:0017004">
    <property type="term" value="P:cytochrome complex assembly"/>
    <property type="evidence" value="ECO:0007669"/>
    <property type="project" value="UniProtKB-KW"/>
</dbReference>
<evidence type="ECO:0000256" key="1">
    <source>
        <dbReference type="ARBA" id="ARBA00004196"/>
    </source>
</evidence>
<accession>A0A518BEW6</accession>
<dbReference type="Pfam" id="PF13905">
    <property type="entry name" value="Thioredoxin_8"/>
    <property type="match status" value="1"/>
</dbReference>
<proteinExistence type="predicted"/>
<dbReference type="SUPFAM" id="SSF52833">
    <property type="entry name" value="Thioredoxin-like"/>
    <property type="match status" value="1"/>
</dbReference>
<dbReference type="GO" id="GO:0030313">
    <property type="term" value="C:cell envelope"/>
    <property type="evidence" value="ECO:0007669"/>
    <property type="project" value="UniProtKB-SubCell"/>
</dbReference>
<dbReference type="CDD" id="cd02966">
    <property type="entry name" value="TlpA_like_family"/>
    <property type="match status" value="1"/>
</dbReference>
<evidence type="ECO:0000313" key="6">
    <source>
        <dbReference type="EMBL" id="QDU65528.1"/>
    </source>
</evidence>
<comment type="subcellular location">
    <subcellularLocation>
        <location evidence="1">Cell envelope</location>
    </subcellularLocation>
</comment>
<gene>
    <name evidence="6" type="primary">resA_1</name>
    <name evidence="6" type="ORF">Pla133_05930</name>
</gene>